<dbReference type="Proteomes" id="UP000827872">
    <property type="component" value="Linkage Group LG10"/>
</dbReference>
<keyword evidence="2" id="KW-1185">Reference proteome</keyword>
<comment type="caution">
    <text evidence="1">The sequence shown here is derived from an EMBL/GenBank/DDBJ whole genome shotgun (WGS) entry which is preliminary data.</text>
</comment>
<sequence length="153" mass="17049">MLSIGTYTYLSATGKGTKEMQLSFSFPQQGKRCCSHHRALLKTRPRGEHGAQMHLCIGDEPVKFGSSITFLQFCLLVPPGGGVQSCSDSGRLESLVPAPPPTPETWRGASTHVESRIVPFLLLYARHPCVYPSQQVAWWEEGREHKHHPLLQQ</sequence>
<organism evidence="1 2">
    <name type="scientific">Sphaerodactylus townsendi</name>
    <dbReference type="NCBI Taxonomy" id="933632"/>
    <lineage>
        <taxon>Eukaryota</taxon>
        <taxon>Metazoa</taxon>
        <taxon>Chordata</taxon>
        <taxon>Craniata</taxon>
        <taxon>Vertebrata</taxon>
        <taxon>Euteleostomi</taxon>
        <taxon>Lepidosauria</taxon>
        <taxon>Squamata</taxon>
        <taxon>Bifurcata</taxon>
        <taxon>Gekkota</taxon>
        <taxon>Sphaerodactylidae</taxon>
        <taxon>Sphaerodactylus</taxon>
    </lineage>
</organism>
<protein>
    <submittedName>
        <fullName evidence="1">Uncharacterized protein</fullName>
    </submittedName>
</protein>
<reference evidence="1" key="1">
    <citation type="submission" date="2021-08" db="EMBL/GenBank/DDBJ databases">
        <title>The first chromosome-level gecko genome reveals the dynamic sex chromosomes of Neotropical dwarf geckos (Sphaerodactylidae: Sphaerodactylus).</title>
        <authorList>
            <person name="Pinto B.J."/>
            <person name="Keating S.E."/>
            <person name="Gamble T."/>
        </authorList>
    </citation>
    <scope>NUCLEOTIDE SEQUENCE</scope>
    <source>
        <strain evidence="1">TG3544</strain>
    </source>
</reference>
<accession>A0ACB8E8B0</accession>
<gene>
    <name evidence="1" type="ORF">K3G42_020923</name>
</gene>
<evidence type="ECO:0000313" key="1">
    <source>
        <dbReference type="EMBL" id="KAH7988729.1"/>
    </source>
</evidence>
<name>A0ACB8E8B0_9SAUR</name>
<proteinExistence type="predicted"/>
<dbReference type="EMBL" id="CM037623">
    <property type="protein sequence ID" value="KAH7988729.1"/>
    <property type="molecule type" value="Genomic_DNA"/>
</dbReference>
<evidence type="ECO:0000313" key="2">
    <source>
        <dbReference type="Proteomes" id="UP000827872"/>
    </source>
</evidence>